<gene>
    <name evidence="2 3" type="primary">cutC</name>
    <name evidence="3" type="ORF">R28058_18811</name>
</gene>
<name>A0A0C7QHR4_PARSO</name>
<dbReference type="AlphaFoldDB" id="A0A0C7QHR4"/>
<keyword evidence="2" id="KW-0963">Cytoplasm</keyword>
<evidence type="ECO:0000313" key="3">
    <source>
        <dbReference type="EMBL" id="CEQ04148.1"/>
    </source>
</evidence>
<dbReference type="HAMAP" id="MF_00795">
    <property type="entry name" value="CutC"/>
    <property type="match status" value="1"/>
</dbReference>
<evidence type="ECO:0000256" key="1">
    <source>
        <dbReference type="ARBA" id="ARBA00007768"/>
    </source>
</evidence>
<evidence type="ECO:0000256" key="2">
    <source>
        <dbReference type="HAMAP-Rule" id="MF_00795"/>
    </source>
</evidence>
<dbReference type="Gene3D" id="3.20.20.380">
    <property type="entry name" value="Copper homeostasis (CutC) domain"/>
    <property type="match status" value="1"/>
</dbReference>
<dbReference type="Proteomes" id="UP000049127">
    <property type="component" value="Unassembled WGS sequence"/>
</dbReference>
<dbReference type="RefSeq" id="WP_055335551.1">
    <property type="nucleotide sequence ID" value="NZ_CDNF01000035.1"/>
</dbReference>
<dbReference type="GO" id="GO:0005507">
    <property type="term" value="F:copper ion binding"/>
    <property type="evidence" value="ECO:0007669"/>
    <property type="project" value="TreeGrafter"/>
</dbReference>
<organism evidence="3 4">
    <name type="scientific">Paraclostridium sordellii</name>
    <name type="common">Clostridium sordellii</name>
    <dbReference type="NCBI Taxonomy" id="1505"/>
    <lineage>
        <taxon>Bacteria</taxon>
        <taxon>Bacillati</taxon>
        <taxon>Bacillota</taxon>
        <taxon>Clostridia</taxon>
        <taxon>Peptostreptococcales</taxon>
        <taxon>Peptostreptococcaceae</taxon>
        <taxon>Paraclostridium</taxon>
    </lineage>
</organism>
<dbReference type="InterPro" id="IPR036822">
    <property type="entry name" value="CutC-like_dom_sf"/>
</dbReference>
<dbReference type="PANTHER" id="PTHR12598:SF0">
    <property type="entry name" value="COPPER HOMEOSTASIS PROTEIN CUTC HOMOLOG"/>
    <property type="match status" value="1"/>
</dbReference>
<sequence>MLEIIGMSVEDAIAIEKCGADRIELVSALTEGGLTPSFGLIESVVNKVKIPVNVMIRHHAKSFVYSDEDINIMIKDIEKVKEIGANGVVFGVLDEKNNIREEQLITLLEAAKGLDVTYHRAIDETNVIDSIKILTKYEYITNVLTSAGKGNIENNIEKIKEMKKNAGSINILLGGGLNFENIDRIKNLTNNKDFHFGTAIRVDKNPFGEIDEVKLRKLVEIINN</sequence>
<protein>
    <recommendedName>
        <fullName evidence="2">PF03932 family protein CutC</fullName>
    </recommendedName>
</protein>
<dbReference type="OrthoDB" id="9815677at2"/>
<dbReference type="GO" id="GO:0005737">
    <property type="term" value="C:cytoplasm"/>
    <property type="evidence" value="ECO:0007669"/>
    <property type="project" value="UniProtKB-SubCell"/>
</dbReference>
<reference evidence="3 4" key="1">
    <citation type="submission" date="2015-01" db="EMBL/GenBank/DDBJ databases">
        <authorList>
            <person name="Aslett A.Martin."/>
            <person name="De Silva Nishadi"/>
        </authorList>
    </citation>
    <scope>NUCLEOTIDE SEQUENCE [LARGE SCALE GENOMIC DNA]</scope>
    <source>
        <strain evidence="3 4">R28058</strain>
    </source>
</reference>
<dbReference type="EMBL" id="CEKZ01000003">
    <property type="protein sequence ID" value="CEQ04148.1"/>
    <property type="molecule type" value="Genomic_DNA"/>
</dbReference>
<comment type="similarity">
    <text evidence="1 2">Belongs to the CutC family.</text>
</comment>
<proteinExistence type="inferred from homology"/>
<comment type="caution">
    <text evidence="2">Once thought to be involved in copper homeostasis, experiments in E.coli have shown this is not the case.</text>
</comment>
<accession>A0A0C7QHR4</accession>
<dbReference type="Pfam" id="PF03932">
    <property type="entry name" value="CutC"/>
    <property type="match status" value="1"/>
</dbReference>
<comment type="subcellular location">
    <subcellularLocation>
        <location evidence="2">Cytoplasm</location>
    </subcellularLocation>
</comment>
<evidence type="ECO:0000313" key="4">
    <source>
        <dbReference type="Proteomes" id="UP000049127"/>
    </source>
</evidence>
<dbReference type="InterPro" id="IPR005627">
    <property type="entry name" value="CutC-like"/>
</dbReference>
<dbReference type="SUPFAM" id="SSF110395">
    <property type="entry name" value="CutC-like"/>
    <property type="match status" value="1"/>
</dbReference>
<dbReference type="PANTHER" id="PTHR12598">
    <property type="entry name" value="COPPER HOMEOSTASIS PROTEIN CUTC"/>
    <property type="match status" value="1"/>
</dbReference>